<name>A0A3S4DA77_9PEZI</name>
<dbReference type="AlphaFoldDB" id="A0A3S4DA77"/>
<reference evidence="1 2" key="1">
    <citation type="submission" date="2018-04" db="EMBL/GenBank/DDBJ databases">
        <authorList>
            <person name="Huttner S."/>
            <person name="Dainat J."/>
        </authorList>
    </citation>
    <scope>NUCLEOTIDE SEQUENCE [LARGE SCALE GENOMIC DNA]</scope>
</reference>
<protein>
    <submittedName>
        <fullName evidence="1">7c106467-9840-4d81-bfd2-56a0d476e373</fullName>
    </submittedName>
</protein>
<proteinExistence type="predicted"/>
<gene>
    <name evidence="1" type="ORF">TT172_LOCUS9333</name>
</gene>
<organism evidence="1 2">
    <name type="scientific">Thermothielavioides terrestris</name>
    <dbReference type="NCBI Taxonomy" id="2587410"/>
    <lineage>
        <taxon>Eukaryota</taxon>
        <taxon>Fungi</taxon>
        <taxon>Dikarya</taxon>
        <taxon>Ascomycota</taxon>
        <taxon>Pezizomycotina</taxon>
        <taxon>Sordariomycetes</taxon>
        <taxon>Sordariomycetidae</taxon>
        <taxon>Sordariales</taxon>
        <taxon>Chaetomiaceae</taxon>
        <taxon>Thermothielavioides</taxon>
    </lineage>
</organism>
<accession>A0A3S4DA77</accession>
<evidence type="ECO:0000313" key="2">
    <source>
        <dbReference type="Proteomes" id="UP000289323"/>
    </source>
</evidence>
<sequence>MGTAPELGAGSPPVLVLVPVPVSVTAPAATGGFVAVAVAVPDAVSFDEADMGKSTVSLRRQRQPWLWASPM</sequence>
<dbReference type="Proteomes" id="UP000289323">
    <property type="component" value="Unassembled WGS sequence"/>
</dbReference>
<evidence type="ECO:0000313" key="1">
    <source>
        <dbReference type="EMBL" id="SPQ26914.1"/>
    </source>
</evidence>
<dbReference type="EMBL" id="OUUZ01000018">
    <property type="protein sequence ID" value="SPQ26914.1"/>
    <property type="molecule type" value="Genomic_DNA"/>
</dbReference>